<sequence length="435" mass="50417">MSKQYTQEEVLSLNAQLEKIAKQVRKLLDSHEFETAKHILLTQALNLVPNHQIVLSDLAYCEKKLNNPLQAYRYLMQALDNNTVIDPEVYDSLTSTCFSMKRFEEARYYAKLSLRRKKELLVQQPPEIFPLPAEKAPGLSHDKRKNIICFSLFGSSPRYCETSVLNVELAKKIYPEWTCRFYLDESVPAEVVLRLEKAGAEIIKVTPAQKKISGLFWRFFIFDDPSVQCFIIRDADSMLSYKEKAAVEQWLSSGKWFHIMRDALEHSELILAGMWGGYSGIFGSIENLSEKFYRKLKVLNKTIDQHFLRTLYPTVAQSVLIHDNYLLDPDSHVFPDYPLSDIEKLPYFHIGMIDSSINTASFSLKEKSHVNKVRWYLKNQQNQEICSYISPVKEREGEFVVDVNLPYFYSQQIAQGNWHFSYSILGEHNSSTQMA</sequence>
<comment type="caution">
    <text evidence="1">The sequence shown here is derived from an EMBL/GenBank/DDBJ whole genome shotgun (WGS) entry which is preliminary data.</text>
</comment>
<proteinExistence type="predicted"/>
<evidence type="ECO:0008006" key="3">
    <source>
        <dbReference type="Google" id="ProtNLM"/>
    </source>
</evidence>
<gene>
    <name evidence="1" type="ORF">F480_08330</name>
</gene>
<dbReference type="EMBL" id="JACI01000002">
    <property type="protein sequence ID" value="OAQ14369.1"/>
    <property type="molecule type" value="Genomic_DNA"/>
</dbReference>
<dbReference type="Gene3D" id="1.25.40.10">
    <property type="entry name" value="Tetratricopeptide repeat domain"/>
    <property type="match status" value="1"/>
</dbReference>
<organism evidence="1 2">
    <name type="scientific">Bibersteinia trehalosi Y31</name>
    <dbReference type="NCBI Taxonomy" id="1261658"/>
    <lineage>
        <taxon>Bacteria</taxon>
        <taxon>Pseudomonadati</taxon>
        <taxon>Pseudomonadota</taxon>
        <taxon>Gammaproteobacteria</taxon>
        <taxon>Pasteurellales</taxon>
        <taxon>Pasteurellaceae</taxon>
        <taxon>Bibersteinia</taxon>
    </lineage>
</organism>
<dbReference type="RefSeq" id="WP_015433230.1">
    <property type="nucleotide sequence ID" value="NZ_JACI01000002.1"/>
</dbReference>
<evidence type="ECO:0000313" key="1">
    <source>
        <dbReference type="EMBL" id="OAQ14369.1"/>
    </source>
</evidence>
<dbReference type="Proteomes" id="UP000078358">
    <property type="component" value="Unassembled WGS sequence"/>
</dbReference>
<reference evidence="1 2" key="1">
    <citation type="submission" date="2014-01" db="EMBL/GenBank/DDBJ databases">
        <authorList>
            <person name="Zuccon D."/>
        </authorList>
    </citation>
    <scope>NUCLEOTIDE SEQUENCE [LARGE SCALE GENOMIC DNA]</scope>
    <source>
        <strain evidence="1 2">Y31</strain>
    </source>
</reference>
<name>A0A179CWT7_BIBTR</name>
<evidence type="ECO:0000313" key="2">
    <source>
        <dbReference type="Proteomes" id="UP000078358"/>
    </source>
</evidence>
<accession>A0A179CWT7</accession>
<protein>
    <recommendedName>
        <fullName evidence="3">Tetratricopeptide repeat domain protein</fullName>
    </recommendedName>
</protein>
<dbReference type="InterPro" id="IPR011990">
    <property type="entry name" value="TPR-like_helical_dom_sf"/>
</dbReference>
<dbReference type="PATRIC" id="fig|1261658.3.peg.1666"/>
<dbReference type="AlphaFoldDB" id="A0A179CWT7"/>
<dbReference type="SUPFAM" id="SSF48452">
    <property type="entry name" value="TPR-like"/>
    <property type="match status" value="1"/>
</dbReference>